<sequence>MNLIINGAKREVEIDTTLLALLAQLGASEPYAVAVNQSFVPREQCEGITLADGDQIEILSPIQGG</sequence>
<dbReference type="PANTHER" id="PTHR34472">
    <property type="entry name" value="SULFUR CARRIER PROTEIN THIS"/>
    <property type="match status" value="1"/>
</dbReference>
<dbReference type="InterPro" id="IPR012675">
    <property type="entry name" value="Beta-grasp_dom_sf"/>
</dbReference>
<dbReference type="Gene3D" id="3.10.20.30">
    <property type="match status" value="1"/>
</dbReference>
<name>A0ABU8ENP0_9GAMM</name>
<evidence type="ECO:0000313" key="1">
    <source>
        <dbReference type="EMBL" id="MEI4548497.1"/>
    </source>
</evidence>
<dbReference type="NCBIfam" id="TIGR01683">
    <property type="entry name" value="thiS"/>
    <property type="match status" value="1"/>
</dbReference>
<protein>
    <submittedName>
        <fullName evidence="1">Sulfur carrier protein ThiS</fullName>
    </submittedName>
</protein>
<evidence type="ECO:0000313" key="2">
    <source>
        <dbReference type="Proteomes" id="UP001382455"/>
    </source>
</evidence>
<keyword evidence="2" id="KW-1185">Reference proteome</keyword>
<dbReference type="Proteomes" id="UP001382455">
    <property type="component" value="Unassembled WGS sequence"/>
</dbReference>
<organism evidence="1 2">
    <name type="scientific">Pseudoalteromonas spongiae</name>
    <dbReference type="NCBI Taxonomy" id="298657"/>
    <lineage>
        <taxon>Bacteria</taxon>
        <taxon>Pseudomonadati</taxon>
        <taxon>Pseudomonadota</taxon>
        <taxon>Gammaproteobacteria</taxon>
        <taxon>Alteromonadales</taxon>
        <taxon>Pseudoalteromonadaceae</taxon>
        <taxon>Pseudoalteromonas</taxon>
    </lineage>
</organism>
<reference evidence="1 2" key="1">
    <citation type="submission" date="2023-12" db="EMBL/GenBank/DDBJ databases">
        <title>Friends and Foes: Symbiotic and Algicidal bacterial influence on Karenia brevis blooms.</title>
        <authorList>
            <person name="Fei C."/>
            <person name="Mohamed A.R."/>
            <person name="Booker A."/>
            <person name="Arshad M."/>
            <person name="Klass S."/>
            <person name="Ahn S."/>
            <person name="Gilbert P.M."/>
            <person name="Heil C.A."/>
            <person name="Martinez J.M."/>
            <person name="Amin S.A."/>
        </authorList>
    </citation>
    <scope>NUCLEOTIDE SEQUENCE [LARGE SCALE GENOMIC DNA]</scope>
    <source>
        <strain evidence="1 2">CE15</strain>
    </source>
</reference>
<dbReference type="Pfam" id="PF02597">
    <property type="entry name" value="ThiS"/>
    <property type="match status" value="1"/>
</dbReference>
<dbReference type="CDD" id="cd00565">
    <property type="entry name" value="Ubl_ThiS"/>
    <property type="match status" value="1"/>
</dbReference>
<dbReference type="EMBL" id="JBAWKS010000001">
    <property type="protein sequence ID" value="MEI4548497.1"/>
    <property type="molecule type" value="Genomic_DNA"/>
</dbReference>
<dbReference type="InterPro" id="IPR010035">
    <property type="entry name" value="Thi_S"/>
</dbReference>
<dbReference type="PANTHER" id="PTHR34472:SF1">
    <property type="entry name" value="SULFUR CARRIER PROTEIN THIS"/>
    <property type="match status" value="1"/>
</dbReference>
<dbReference type="RefSeq" id="WP_336434444.1">
    <property type="nucleotide sequence ID" value="NZ_JBAWKS010000001.1"/>
</dbReference>
<comment type="caution">
    <text evidence="1">The sequence shown here is derived from an EMBL/GenBank/DDBJ whole genome shotgun (WGS) entry which is preliminary data.</text>
</comment>
<gene>
    <name evidence="1" type="primary">thiS</name>
    <name evidence="1" type="ORF">WAE96_02090</name>
</gene>
<dbReference type="InterPro" id="IPR016155">
    <property type="entry name" value="Mopterin_synth/thiamin_S_b"/>
</dbReference>
<dbReference type="SUPFAM" id="SSF54285">
    <property type="entry name" value="MoaD/ThiS"/>
    <property type="match status" value="1"/>
</dbReference>
<proteinExistence type="predicted"/>
<accession>A0ABU8ENP0</accession>
<dbReference type="InterPro" id="IPR003749">
    <property type="entry name" value="ThiS/MoaD-like"/>
</dbReference>